<dbReference type="EMBL" id="KV441477">
    <property type="protein sequence ID" value="OAG21018.1"/>
    <property type="molecule type" value="Genomic_DNA"/>
</dbReference>
<dbReference type="Proteomes" id="UP000077248">
    <property type="component" value="Unassembled WGS sequence"/>
</dbReference>
<organism evidence="2 3">
    <name type="scientific">Alternaria alternata</name>
    <name type="common">Alternaria rot fungus</name>
    <name type="synonym">Torula alternata</name>
    <dbReference type="NCBI Taxonomy" id="5599"/>
    <lineage>
        <taxon>Eukaryota</taxon>
        <taxon>Fungi</taxon>
        <taxon>Dikarya</taxon>
        <taxon>Ascomycota</taxon>
        <taxon>Pezizomycotina</taxon>
        <taxon>Dothideomycetes</taxon>
        <taxon>Pleosporomycetidae</taxon>
        <taxon>Pleosporales</taxon>
        <taxon>Pleosporineae</taxon>
        <taxon>Pleosporaceae</taxon>
        <taxon>Alternaria</taxon>
        <taxon>Alternaria sect. Alternaria</taxon>
        <taxon>Alternaria alternata complex</taxon>
    </lineage>
</organism>
<feature type="region of interest" description="Disordered" evidence="1">
    <location>
        <begin position="81"/>
        <end position="106"/>
    </location>
</feature>
<evidence type="ECO:0000313" key="2">
    <source>
        <dbReference type="EMBL" id="OAG21018.1"/>
    </source>
</evidence>
<gene>
    <name evidence="2" type="ORF">CC77DRAFT_1019826</name>
</gene>
<dbReference type="GeneID" id="29110515"/>
<dbReference type="VEuPathDB" id="FungiDB:CC77DRAFT_1019826"/>
<name>A0A177DNR6_ALTAL</name>
<evidence type="ECO:0000256" key="1">
    <source>
        <dbReference type="SAM" id="MobiDB-lite"/>
    </source>
</evidence>
<accession>A0A177DNR6</accession>
<dbReference type="KEGG" id="aalt:CC77DRAFT_1019826"/>
<reference evidence="2 3" key="1">
    <citation type="submission" date="2016-05" db="EMBL/GenBank/DDBJ databases">
        <title>Comparative analysis of secretome profiles of manganese(II)-oxidizing ascomycete fungi.</title>
        <authorList>
            <consortium name="DOE Joint Genome Institute"/>
            <person name="Zeiner C.A."/>
            <person name="Purvine S.O."/>
            <person name="Zink E.M."/>
            <person name="Wu S."/>
            <person name="Pasa-Tolic L."/>
            <person name="Chaput D.L."/>
            <person name="Haridas S."/>
            <person name="Grigoriev I.V."/>
            <person name="Santelli C.M."/>
            <person name="Hansel C.M."/>
        </authorList>
    </citation>
    <scope>NUCLEOTIDE SEQUENCE [LARGE SCALE GENOMIC DNA]</scope>
    <source>
        <strain evidence="2 3">SRC1lrK2f</strain>
    </source>
</reference>
<evidence type="ECO:0000313" key="3">
    <source>
        <dbReference type="Proteomes" id="UP000077248"/>
    </source>
</evidence>
<keyword evidence="3" id="KW-1185">Reference proteome</keyword>
<dbReference type="AlphaFoldDB" id="A0A177DNR6"/>
<dbReference type="RefSeq" id="XP_018386439.1">
    <property type="nucleotide sequence ID" value="XM_018524921.1"/>
</dbReference>
<protein>
    <submittedName>
        <fullName evidence="2">Uncharacterized protein</fullName>
    </submittedName>
</protein>
<sequence length="143" mass="15639">MARRSRQLDRSHIPPIQALAKKKHVYIWHCSSIPISSAGCPGCGYGRCAYCTTTRVQVRASAAKSQLQKTDSPALSIRALSRTSGHRPLSSSNAYKSWAKPPASDMDIHRHNQQAFDTTTSVCSGASLQRIVSSAELCEERPL</sequence>
<proteinExistence type="predicted"/>